<sequence length="251" mass="29206">MIAPKVEDQYRWRVELSCGCVHEIYTRGKDSFPDDRPVIDPVTNQELPEGESWCMADHRTPSPYRMIVEWTSREVKELPPDPEEPQHGLDQATWSKIRCAEPRSRAYWRVKLACGHVHDSVITDADWRPEQGPELVTAERAAEMRSELEKLWELDGDLTASDENERDHWRRMIDLRWPQPSPEVACYTCRHAYRVTGYQRVGWLIPRTRPAAVPKSPKSPDRRRIEAQLSKIEAEAESLRKRLRELDNGAG</sequence>
<keyword evidence="3" id="KW-1185">Reference proteome</keyword>
<accession>A0A7Y9IBF8</accession>
<comment type="caution">
    <text evidence="2">The sequence shown here is derived from an EMBL/GenBank/DDBJ whole genome shotgun (WGS) entry which is preliminary data.</text>
</comment>
<dbReference type="Proteomes" id="UP000569914">
    <property type="component" value="Unassembled WGS sequence"/>
</dbReference>
<dbReference type="RefSeq" id="WP_179755654.1">
    <property type="nucleotide sequence ID" value="NZ_JACCBU010000001.1"/>
</dbReference>
<evidence type="ECO:0000313" key="3">
    <source>
        <dbReference type="Proteomes" id="UP000569914"/>
    </source>
</evidence>
<reference evidence="2 3" key="1">
    <citation type="submission" date="2020-07" db="EMBL/GenBank/DDBJ databases">
        <title>Sequencing the genomes of 1000 actinobacteria strains.</title>
        <authorList>
            <person name="Klenk H.-P."/>
        </authorList>
    </citation>
    <scope>NUCLEOTIDE SEQUENCE [LARGE SCALE GENOMIC DNA]</scope>
    <source>
        <strain evidence="2 3">DSM 22083</strain>
    </source>
</reference>
<dbReference type="EMBL" id="JACCBU010000001">
    <property type="protein sequence ID" value="NYE73848.1"/>
    <property type="molecule type" value="Genomic_DNA"/>
</dbReference>
<keyword evidence="1" id="KW-0175">Coiled coil</keyword>
<name>A0A7Y9IBF8_9ACTN</name>
<evidence type="ECO:0000256" key="1">
    <source>
        <dbReference type="SAM" id="Coils"/>
    </source>
</evidence>
<organism evidence="2 3">
    <name type="scientific">Microlunatus parietis</name>
    <dbReference type="NCBI Taxonomy" id="682979"/>
    <lineage>
        <taxon>Bacteria</taxon>
        <taxon>Bacillati</taxon>
        <taxon>Actinomycetota</taxon>
        <taxon>Actinomycetes</taxon>
        <taxon>Propionibacteriales</taxon>
        <taxon>Propionibacteriaceae</taxon>
        <taxon>Microlunatus</taxon>
    </lineage>
</organism>
<feature type="coiled-coil region" evidence="1">
    <location>
        <begin position="222"/>
        <end position="249"/>
    </location>
</feature>
<dbReference type="AlphaFoldDB" id="A0A7Y9IBF8"/>
<evidence type="ECO:0000313" key="2">
    <source>
        <dbReference type="EMBL" id="NYE73848.1"/>
    </source>
</evidence>
<gene>
    <name evidence="2" type="ORF">BKA15_005177</name>
</gene>
<proteinExistence type="predicted"/>
<protein>
    <submittedName>
        <fullName evidence="2">Uncharacterized protein</fullName>
    </submittedName>
</protein>